<keyword evidence="1" id="KW-0812">Transmembrane</keyword>
<keyword evidence="1" id="KW-0472">Membrane</keyword>
<protein>
    <submittedName>
        <fullName evidence="2">Uncharacterized protein</fullName>
    </submittedName>
</protein>
<evidence type="ECO:0000256" key="1">
    <source>
        <dbReference type="SAM" id="Phobius"/>
    </source>
</evidence>
<dbReference type="EMBL" id="BK032497">
    <property type="protein sequence ID" value="DAF42841.1"/>
    <property type="molecule type" value="Genomic_DNA"/>
</dbReference>
<evidence type="ECO:0000313" key="2">
    <source>
        <dbReference type="EMBL" id="DAF42841.1"/>
    </source>
</evidence>
<reference evidence="2" key="1">
    <citation type="journal article" date="2021" name="Proc. Natl. Acad. Sci. U.S.A.">
        <title>A Catalog of Tens of Thousands of Viruses from Human Metagenomes Reveals Hidden Associations with Chronic Diseases.</title>
        <authorList>
            <person name="Tisza M.J."/>
            <person name="Buck C.B."/>
        </authorList>
    </citation>
    <scope>NUCLEOTIDE SEQUENCE</scope>
    <source>
        <strain evidence="2">CtHip2</strain>
    </source>
</reference>
<sequence>MINVFFCHLYFLFSFFTILLYNNFFTLSTIKIKK</sequence>
<keyword evidence="1" id="KW-1133">Transmembrane helix</keyword>
<organism evidence="2">
    <name type="scientific">Siphoviridae sp. ctHip2</name>
    <dbReference type="NCBI Taxonomy" id="2827830"/>
    <lineage>
        <taxon>Viruses</taxon>
        <taxon>Duplodnaviria</taxon>
        <taxon>Heunggongvirae</taxon>
        <taxon>Uroviricota</taxon>
        <taxon>Caudoviricetes</taxon>
    </lineage>
</organism>
<feature type="transmembrane region" description="Helical" evidence="1">
    <location>
        <begin position="6"/>
        <end position="25"/>
    </location>
</feature>
<name>A0A8S5RW59_9CAUD</name>
<proteinExistence type="predicted"/>
<accession>A0A8S5RW59</accession>